<evidence type="ECO:0000256" key="2">
    <source>
        <dbReference type="ARBA" id="ARBA00022485"/>
    </source>
</evidence>
<reference evidence="8 9" key="1">
    <citation type="journal article" date="2007" name="Archaea">
        <title>The genome of Hyperthermus butylicus: a sulfur-reducing, peptide fermenting, neutrophilic Crenarchaeote growing up to 108 degrees C.</title>
        <authorList>
            <person name="Brugger K."/>
            <person name="Chen L."/>
            <person name="Stark M."/>
            <person name="Zibat A."/>
            <person name="Redder P."/>
            <person name="Ruepp A."/>
            <person name="Awayez M."/>
            <person name="She Q."/>
            <person name="Garrett R.A."/>
            <person name="Klenk H.P."/>
        </authorList>
    </citation>
    <scope>NUCLEOTIDE SEQUENCE [LARGE SCALE GENOMIC DNA]</scope>
    <source>
        <strain evidence="9">DSM 5456 / JCM 9403 / PLM1-5</strain>
    </source>
</reference>
<evidence type="ECO:0000259" key="7">
    <source>
        <dbReference type="PROSITE" id="PS51918"/>
    </source>
</evidence>
<dbReference type="KEGG" id="hbu:Hbut_0136"/>
<dbReference type="InterPro" id="IPR034457">
    <property type="entry name" value="Organic_radical-activating"/>
</dbReference>
<dbReference type="Pfam" id="PF04055">
    <property type="entry name" value="Radical_SAM"/>
    <property type="match status" value="1"/>
</dbReference>
<dbReference type="eggNOG" id="arCOG00952">
    <property type="taxonomic scope" value="Archaea"/>
</dbReference>
<dbReference type="STRING" id="415426.Hbut_0136"/>
<evidence type="ECO:0000256" key="4">
    <source>
        <dbReference type="ARBA" id="ARBA00022723"/>
    </source>
</evidence>
<dbReference type="EMBL" id="CP000493">
    <property type="protein sequence ID" value="ABM80010.1"/>
    <property type="molecule type" value="Genomic_DNA"/>
</dbReference>
<evidence type="ECO:0000313" key="9">
    <source>
        <dbReference type="Proteomes" id="UP000002593"/>
    </source>
</evidence>
<dbReference type="EnsemblBacteria" id="ABM80010">
    <property type="protein sequence ID" value="ABM80010"/>
    <property type="gene ID" value="Hbut_0136"/>
</dbReference>
<dbReference type="CDD" id="cd01335">
    <property type="entry name" value="Radical_SAM"/>
    <property type="match status" value="1"/>
</dbReference>
<dbReference type="PANTHER" id="PTHR30352">
    <property type="entry name" value="PYRUVATE FORMATE-LYASE-ACTIVATING ENZYME"/>
    <property type="match status" value="1"/>
</dbReference>
<dbReference type="SFLD" id="SFLDS00029">
    <property type="entry name" value="Radical_SAM"/>
    <property type="match status" value="1"/>
</dbReference>
<organism evidence="8 9">
    <name type="scientific">Hyperthermus butylicus (strain DSM 5456 / JCM 9403 / PLM1-5)</name>
    <dbReference type="NCBI Taxonomy" id="415426"/>
    <lineage>
        <taxon>Archaea</taxon>
        <taxon>Thermoproteota</taxon>
        <taxon>Thermoprotei</taxon>
        <taxon>Desulfurococcales</taxon>
        <taxon>Pyrodictiaceae</taxon>
        <taxon>Hyperthermus</taxon>
    </lineage>
</organism>
<dbReference type="InterPro" id="IPR013785">
    <property type="entry name" value="Aldolase_TIM"/>
</dbReference>
<dbReference type="GO" id="GO:0046872">
    <property type="term" value="F:metal ion binding"/>
    <property type="evidence" value="ECO:0007669"/>
    <property type="project" value="UniProtKB-KW"/>
</dbReference>
<dbReference type="Proteomes" id="UP000002593">
    <property type="component" value="Chromosome"/>
</dbReference>
<proteinExistence type="predicted"/>
<evidence type="ECO:0000256" key="6">
    <source>
        <dbReference type="ARBA" id="ARBA00023014"/>
    </source>
</evidence>
<dbReference type="GeneID" id="4782960"/>
<comment type="cofactor">
    <cofactor evidence="1">
        <name>[4Fe-4S] cluster</name>
        <dbReference type="ChEBI" id="CHEBI:49883"/>
    </cofactor>
</comment>
<dbReference type="AlphaFoldDB" id="A2BJ49"/>
<dbReference type="NCBIfam" id="TIGR02495">
    <property type="entry name" value="NrdG2"/>
    <property type="match status" value="1"/>
</dbReference>
<evidence type="ECO:0000256" key="3">
    <source>
        <dbReference type="ARBA" id="ARBA00022691"/>
    </source>
</evidence>
<keyword evidence="5" id="KW-0408">Iron</keyword>
<evidence type="ECO:0000256" key="5">
    <source>
        <dbReference type="ARBA" id="ARBA00023004"/>
    </source>
</evidence>
<keyword evidence="8" id="KW-0670">Pyruvate</keyword>
<dbReference type="SFLD" id="SFLDG01094">
    <property type="entry name" value="Uncharacterised_Radical_SAM_Su"/>
    <property type="match status" value="1"/>
</dbReference>
<dbReference type="RefSeq" id="WP_011821327.1">
    <property type="nucleotide sequence ID" value="NC_008818.1"/>
</dbReference>
<feature type="domain" description="Radical SAM core" evidence="7">
    <location>
        <begin position="16"/>
        <end position="243"/>
    </location>
</feature>
<evidence type="ECO:0000256" key="1">
    <source>
        <dbReference type="ARBA" id="ARBA00001966"/>
    </source>
</evidence>
<keyword evidence="3" id="KW-0949">S-adenosyl-L-methionine</keyword>
<sequence>MRDTLLVGGWKAPSLVDVRGRVSFTLWLCGCNLRCPFCHNWKLAEMLPGTCRWAKLDELVEALSGAARLVDVLHVTGGEPLLQPGRLRGLLEASHKLGLGNSINTNCTLPENMEQLLEEKLVDHVATDLKTPFHLLTGLSKSQAARLWGRYLDCLRLLARHGVEVELRIPVPRDIPGYTRLLEESLRQPTEALKGTNWYIVVNPLQGPPAVTPRSPDWCAEHCNPPRTLLEEVAAIAKRYNRKTYTINTPTAGP</sequence>
<dbReference type="PROSITE" id="PS51918">
    <property type="entry name" value="RADICAL_SAM"/>
    <property type="match status" value="1"/>
</dbReference>
<protein>
    <submittedName>
        <fullName evidence="8">Pyruvate-formate lyase-activating enzyme-conserved archaeal protein</fullName>
    </submittedName>
</protein>
<evidence type="ECO:0000313" key="8">
    <source>
        <dbReference type="EMBL" id="ABM80010.1"/>
    </source>
</evidence>
<accession>A2BJ49</accession>
<dbReference type="SUPFAM" id="SSF102114">
    <property type="entry name" value="Radical SAM enzymes"/>
    <property type="match status" value="1"/>
</dbReference>
<gene>
    <name evidence="8" type="ordered locus">Hbut_0136</name>
</gene>
<keyword evidence="2" id="KW-0004">4Fe-4S</keyword>
<dbReference type="InterPro" id="IPR007197">
    <property type="entry name" value="rSAM"/>
</dbReference>
<keyword evidence="9" id="KW-1185">Reference proteome</keyword>
<name>A2BJ49_HYPBU</name>
<dbReference type="InterPro" id="IPR058240">
    <property type="entry name" value="rSAM_sf"/>
</dbReference>
<dbReference type="InterPro" id="IPR012840">
    <property type="entry name" value="NrdG2"/>
</dbReference>
<keyword evidence="4" id="KW-0479">Metal-binding</keyword>
<dbReference type="OrthoDB" id="371936at2157"/>
<dbReference type="HOGENOM" id="CLU_078147_2_1_2"/>
<dbReference type="GO" id="GO:0016829">
    <property type="term" value="F:lyase activity"/>
    <property type="evidence" value="ECO:0007669"/>
    <property type="project" value="UniProtKB-KW"/>
</dbReference>
<dbReference type="GO" id="GO:0051539">
    <property type="term" value="F:4 iron, 4 sulfur cluster binding"/>
    <property type="evidence" value="ECO:0007669"/>
    <property type="project" value="UniProtKB-KW"/>
</dbReference>
<keyword evidence="8" id="KW-0456">Lyase</keyword>
<keyword evidence="6" id="KW-0411">Iron-sulfur</keyword>
<dbReference type="Gene3D" id="3.20.20.70">
    <property type="entry name" value="Aldolase class I"/>
    <property type="match status" value="1"/>
</dbReference>